<name>A0A073KBC9_9BACI</name>
<keyword evidence="1" id="KW-0812">Transmembrane</keyword>
<dbReference type="EMBL" id="JOTM01000006">
    <property type="protein sequence ID" value="KEK24569.1"/>
    <property type="molecule type" value="Genomic_DNA"/>
</dbReference>
<keyword evidence="1" id="KW-0472">Membrane</keyword>
<accession>A0A073KBC9</accession>
<dbReference type="eggNOG" id="ENOG5033C86">
    <property type="taxonomic scope" value="Bacteria"/>
</dbReference>
<feature type="transmembrane region" description="Helical" evidence="1">
    <location>
        <begin position="54"/>
        <end position="75"/>
    </location>
</feature>
<evidence type="ECO:0000256" key="1">
    <source>
        <dbReference type="SAM" id="Phobius"/>
    </source>
</evidence>
<dbReference type="OrthoDB" id="2612275at2"/>
<dbReference type="RefSeq" id="WP_033674334.1">
    <property type="nucleotide sequence ID" value="NZ_JOTM01000006.1"/>
</dbReference>
<dbReference type="AlphaFoldDB" id="A0A073KBC9"/>
<reference evidence="2 3" key="1">
    <citation type="submission" date="2014-06" db="EMBL/GenBank/DDBJ databases">
        <title>Draft genome sequence of Bacillus gaemokensis JCM 15801 (MCCC 1A00707).</title>
        <authorList>
            <person name="Lai Q."/>
            <person name="Liu Y."/>
            <person name="Shao Z."/>
        </authorList>
    </citation>
    <scope>NUCLEOTIDE SEQUENCE [LARGE SCALE GENOMIC DNA]</scope>
    <source>
        <strain evidence="2 3">JCM 15801</strain>
    </source>
</reference>
<comment type="caution">
    <text evidence="2">The sequence shown here is derived from an EMBL/GenBank/DDBJ whole genome shotgun (WGS) entry which is preliminary data.</text>
</comment>
<evidence type="ECO:0000313" key="3">
    <source>
        <dbReference type="Proteomes" id="UP000027778"/>
    </source>
</evidence>
<feature type="transmembrane region" description="Helical" evidence="1">
    <location>
        <begin position="128"/>
        <end position="149"/>
    </location>
</feature>
<keyword evidence="3" id="KW-1185">Reference proteome</keyword>
<protein>
    <submittedName>
        <fullName evidence="2">Uncharacterized protein</fullName>
    </submittedName>
</protein>
<evidence type="ECO:0000313" key="2">
    <source>
        <dbReference type="EMBL" id="KEK24569.1"/>
    </source>
</evidence>
<dbReference type="Proteomes" id="UP000027778">
    <property type="component" value="Unassembled WGS sequence"/>
</dbReference>
<organism evidence="2 3">
    <name type="scientific">Bacillus gaemokensis</name>
    <dbReference type="NCBI Taxonomy" id="574375"/>
    <lineage>
        <taxon>Bacteria</taxon>
        <taxon>Bacillati</taxon>
        <taxon>Bacillota</taxon>
        <taxon>Bacilli</taxon>
        <taxon>Bacillales</taxon>
        <taxon>Bacillaceae</taxon>
        <taxon>Bacillus</taxon>
        <taxon>Bacillus cereus group</taxon>
    </lineage>
</organism>
<proteinExistence type="predicted"/>
<feature type="transmembrane region" description="Helical" evidence="1">
    <location>
        <begin position="87"/>
        <end position="108"/>
    </location>
</feature>
<feature type="transmembrane region" description="Helical" evidence="1">
    <location>
        <begin position="12"/>
        <end position="34"/>
    </location>
</feature>
<sequence>MNNSTENKTNDIAPSWLLPFLPFISAIFGGSSLWYTWFKYSDRIYQPEFYWYDWIRPILLVIMGILLLTATLLFILDKSSANNMCKLGFSMIPFILFSNLVIFLFKISKKAFDYMIQGNRIPSFNISYPSPIDKIILIALVMIIVRKILTNGPKTKNSN</sequence>
<keyword evidence="1" id="KW-1133">Transmembrane helix</keyword>
<dbReference type="STRING" id="574375.AZF08_05365"/>
<gene>
    <name evidence="2" type="ORF">BAGA_25830</name>
</gene>